<name>A0A915JBZ5_ROMCU</name>
<reference evidence="2" key="1">
    <citation type="submission" date="2022-11" db="UniProtKB">
        <authorList>
            <consortium name="WormBaseParasite"/>
        </authorList>
    </citation>
    <scope>IDENTIFICATION</scope>
</reference>
<organism evidence="1 2">
    <name type="scientific">Romanomermis culicivorax</name>
    <name type="common">Nematode worm</name>
    <dbReference type="NCBI Taxonomy" id="13658"/>
    <lineage>
        <taxon>Eukaryota</taxon>
        <taxon>Metazoa</taxon>
        <taxon>Ecdysozoa</taxon>
        <taxon>Nematoda</taxon>
        <taxon>Enoplea</taxon>
        <taxon>Dorylaimia</taxon>
        <taxon>Mermithida</taxon>
        <taxon>Mermithoidea</taxon>
        <taxon>Mermithidae</taxon>
        <taxon>Romanomermis</taxon>
    </lineage>
</organism>
<accession>A0A915JBZ5</accession>
<proteinExistence type="predicted"/>
<protein>
    <submittedName>
        <fullName evidence="2">Uncharacterized protein</fullName>
    </submittedName>
</protein>
<dbReference type="Proteomes" id="UP000887565">
    <property type="component" value="Unplaced"/>
</dbReference>
<sequence length="60" mass="6955">MQNESINERITRNDRARESCDIIQCAPLGKPSLYVSKLVNIMGIEWIPNHRTALMNWLDV</sequence>
<keyword evidence="1" id="KW-1185">Reference proteome</keyword>
<dbReference type="WBParaSite" id="nRc.2.0.1.t23166-RA">
    <property type="protein sequence ID" value="nRc.2.0.1.t23166-RA"/>
    <property type="gene ID" value="nRc.2.0.1.g23166"/>
</dbReference>
<evidence type="ECO:0000313" key="1">
    <source>
        <dbReference type="Proteomes" id="UP000887565"/>
    </source>
</evidence>
<dbReference type="AlphaFoldDB" id="A0A915JBZ5"/>
<evidence type="ECO:0000313" key="2">
    <source>
        <dbReference type="WBParaSite" id="nRc.2.0.1.t23166-RA"/>
    </source>
</evidence>